<accession>G0P817</accession>
<dbReference type="HOGENOM" id="CLU_019952_0_0_1"/>
<dbReference type="Proteomes" id="UP000008068">
    <property type="component" value="Unassembled WGS sequence"/>
</dbReference>
<dbReference type="EMBL" id="GL380124">
    <property type="protein sequence ID" value="EGT47418.1"/>
    <property type="molecule type" value="Genomic_DNA"/>
</dbReference>
<dbReference type="eggNOG" id="ENOG502S7GW">
    <property type="taxonomic scope" value="Eukaryota"/>
</dbReference>
<dbReference type="PANTHER" id="PTHR24150:SF8">
    <property type="entry name" value="ANKYRIN REPEAT AND MYND DOMAIN-CONTAINING PROTEIN 2"/>
    <property type="match status" value="1"/>
</dbReference>
<dbReference type="STRING" id="135651.G0P817"/>
<proteinExistence type="predicted"/>
<dbReference type="InterPro" id="IPR052452">
    <property type="entry name" value="Ankyrin-MYND_dom_contain_2"/>
</dbReference>
<sequence length="795" mass="92584">MTSRKRLEPQNCISVIDDLQEKHFAERLDDVSETDFSISLLTSIWKHPERLSIESDYSLLLTTLCREVRMENYIEPLQICKIMKKISFDNRNTDKIFEFLLMVILKEEKKKKIDLHVILDWLDTGDREFRSEMITDKSYAILKLYFLCRNRKAKLECFSCGCVQKYFVDLFQENSRFMRALNSLITSKNLDLHPIVKRLYNSMPEISTLEYFEYYVDLLNDLQYCSAIDQSKEKKIQRLVQLIGILSELKLEDIPRACSELNTLVQFEKNNDRKKKSSLVESALRTKLIPKIFDSITTTPSVRINLTGDSDSVTKMAELVAREDRYSNAQQAAVFFSPLQLLAGIYAEFEVWEKTSLIIKSRLDSLKMDTPQSPVVALYILKLIYQNDSSMLGLLMNHLENEYKDKTVGMQNRILILLKIMEKLGDFNSSFHSFFKENRLRKRLIMESGIEITLDYLSDFSAHELNQFLQQKSFSDSELPTLIEKLQDTEFIINSDGFWTSLLERIDQNSITFIENQLKILLNRQDGKLLNSRIDQLFKAIKSIELKEKSTDLKEKPMELLLIKFPEFLLNLEDSQYSLLPQNTTISLFSVLIFSFCTVFEGNENEISRQLRIINSKINKTGSSDLDFPLGSIEKISEKISSRQIHGQPDYVLLSKLFDAKPENPHKKERVLEVASLLFEKLAADFQRLGDTNGKMPFCQICNMIVDYVKKSMEVELISNFQKFQDICMRVMEGFSMWTEQWNWLFVSQKIITILTGAKKQDVNLFQTLMKTLNKNQALVTKLNTKKAFLELESM</sequence>
<gene>
    <name evidence="1" type="ORF">CAEBREN_00397</name>
</gene>
<evidence type="ECO:0000313" key="2">
    <source>
        <dbReference type="Proteomes" id="UP000008068"/>
    </source>
</evidence>
<organism evidence="2">
    <name type="scientific">Caenorhabditis brenneri</name>
    <name type="common">Nematode worm</name>
    <dbReference type="NCBI Taxonomy" id="135651"/>
    <lineage>
        <taxon>Eukaryota</taxon>
        <taxon>Metazoa</taxon>
        <taxon>Ecdysozoa</taxon>
        <taxon>Nematoda</taxon>
        <taxon>Chromadorea</taxon>
        <taxon>Rhabditida</taxon>
        <taxon>Rhabditina</taxon>
        <taxon>Rhabditomorpha</taxon>
        <taxon>Rhabditoidea</taxon>
        <taxon>Rhabditidae</taxon>
        <taxon>Peloderinae</taxon>
        <taxon>Caenorhabditis</taxon>
    </lineage>
</organism>
<dbReference type="InParanoid" id="G0P817"/>
<dbReference type="PANTHER" id="PTHR24150">
    <property type="entry name" value="ANKYRIN REPEAT AND MYND DOMAIN-CONTAINING PROTEIN 2"/>
    <property type="match status" value="1"/>
</dbReference>
<reference evidence="2" key="1">
    <citation type="submission" date="2011-07" db="EMBL/GenBank/DDBJ databases">
        <authorList>
            <consortium name="Caenorhabditis brenneri Sequencing and Analysis Consortium"/>
            <person name="Wilson R.K."/>
        </authorList>
    </citation>
    <scope>NUCLEOTIDE SEQUENCE [LARGE SCALE GENOMIC DNA]</scope>
    <source>
        <strain evidence="2">PB2801</strain>
    </source>
</reference>
<dbReference type="FunCoup" id="G0P817">
    <property type="interactions" value="1277"/>
</dbReference>
<dbReference type="AlphaFoldDB" id="G0P817"/>
<name>G0P817_CAEBE</name>
<dbReference type="OMA" id="WNWLFVS"/>
<protein>
    <submittedName>
        <fullName evidence="1">Uncharacterized protein</fullName>
    </submittedName>
</protein>
<evidence type="ECO:0000313" key="1">
    <source>
        <dbReference type="EMBL" id="EGT47418.1"/>
    </source>
</evidence>
<dbReference type="OrthoDB" id="5817237at2759"/>
<keyword evidence="2" id="KW-1185">Reference proteome</keyword>